<evidence type="ECO:0000313" key="3">
    <source>
        <dbReference type="Proteomes" id="UP000048600"/>
    </source>
</evidence>
<proteinExistence type="predicted"/>
<name>A0A655JT95_MYCTX</name>
<organism evidence="2 3">
    <name type="scientific">Mycobacterium tuberculosis</name>
    <dbReference type="NCBI Taxonomy" id="1773"/>
    <lineage>
        <taxon>Bacteria</taxon>
        <taxon>Bacillati</taxon>
        <taxon>Actinomycetota</taxon>
        <taxon>Actinomycetes</taxon>
        <taxon>Mycobacteriales</taxon>
        <taxon>Mycobacteriaceae</taxon>
        <taxon>Mycobacterium</taxon>
        <taxon>Mycobacterium tuberculosis complex</taxon>
    </lineage>
</organism>
<keyword evidence="1" id="KW-0732">Signal</keyword>
<gene>
    <name evidence="2" type="ORF">ERS007741_04788</name>
</gene>
<sequence length="71" mass="6942">MSQTSATASAAAFLSMRSAIMLRIAARSAGAVLPHPGAAACAASSALSMSAASERGTSQNGWPVTGVGFSK</sequence>
<feature type="signal peptide" evidence="1">
    <location>
        <begin position="1"/>
        <end position="31"/>
    </location>
</feature>
<evidence type="ECO:0008006" key="4">
    <source>
        <dbReference type="Google" id="ProtNLM"/>
    </source>
</evidence>
<feature type="chain" id="PRO_5039652083" description="Secreted protein" evidence="1">
    <location>
        <begin position="32"/>
        <end position="71"/>
    </location>
</feature>
<evidence type="ECO:0000313" key="2">
    <source>
        <dbReference type="EMBL" id="COX87769.1"/>
    </source>
</evidence>
<evidence type="ECO:0000256" key="1">
    <source>
        <dbReference type="SAM" id="SignalP"/>
    </source>
</evidence>
<protein>
    <recommendedName>
        <fullName evidence="4">Secreted protein</fullName>
    </recommendedName>
</protein>
<reference evidence="2 3" key="1">
    <citation type="submission" date="2015-03" db="EMBL/GenBank/DDBJ databases">
        <authorList>
            <consortium name="Pathogen Informatics"/>
        </authorList>
    </citation>
    <scope>NUCLEOTIDE SEQUENCE [LARGE SCALE GENOMIC DNA]</scope>
    <source>
        <strain evidence="2 3">P00601463</strain>
    </source>
</reference>
<dbReference type="Proteomes" id="UP000048600">
    <property type="component" value="Unassembled WGS sequence"/>
</dbReference>
<accession>A0A655JT95</accession>
<dbReference type="AlphaFoldDB" id="A0A655JT95"/>
<dbReference type="EMBL" id="CHKL01001283">
    <property type="protein sequence ID" value="COX87769.1"/>
    <property type="molecule type" value="Genomic_DNA"/>
</dbReference>